<proteinExistence type="predicted"/>
<feature type="transmembrane region" description="Helical" evidence="6">
    <location>
        <begin position="431"/>
        <end position="448"/>
    </location>
</feature>
<name>A0ABP8LWX6_9BACT</name>
<dbReference type="Proteomes" id="UP001501508">
    <property type="component" value="Unassembled WGS sequence"/>
</dbReference>
<feature type="transmembrane region" description="Helical" evidence="6">
    <location>
        <begin position="396"/>
        <end position="419"/>
    </location>
</feature>
<feature type="transmembrane region" description="Helical" evidence="6">
    <location>
        <begin position="454"/>
        <end position="480"/>
    </location>
</feature>
<evidence type="ECO:0000256" key="3">
    <source>
        <dbReference type="ARBA" id="ARBA00022692"/>
    </source>
</evidence>
<feature type="transmembrane region" description="Helical" evidence="6">
    <location>
        <begin position="80"/>
        <end position="101"/>
    </location>
</feature>
<evidence type="ECO:0000256" key="6">
    <source>
        <dbReference type="SAM" id="Phobius"/>
    </source>
</evidence>
<accession>A0ABP8LWX6</accession>
<evidence type="ECO:0000256" key="5">
    <source>
        <dbReference type="ARBA" id="ARBA00023136"/>
    </source>
</evidence>
<dbReference type="PANTHER" id="PTHR30250:SF11">
    <property type="entry name" value="O-ANTIGEN TRANSPORTER-RELATED"/>
    <property type="match status" value="1"/>
</dbReference>
<keyword evidence="2" id="KW-1003">Cell membrane</keyword>
<dbReference type="PANTHER" id="PTHR30250">
    <property type="entry name" value="PST FAMILY PREDICTED COLANIC ACID TRANSPORTER"/>
    <property type="match status" value="1"/>
</dbReference>
<gene>
    <name evidence="7" type="ORF">GCM10023091_17140</name>
</gene>
<feature type="transmembrane region" description="Helical" evidence="6">
    <location>
        <begin position="181"/>
        <end position="202"/>
    </location>
</feature>
<feature type="transmembrane region" description="Helical" evidence="6">
    <location>
        <begin position="341"/>
        <end position="359"/>
    </location>
</feature>
<evidence type="ECO:0000313" key="8">
    <source>
        <dbReference type="Proteomes" id="UP001501508"/>
    </source>
</evidence>
<keyword evidence="8" id="KW-1185">Reference proteome</keyword>
<dbReference type="RefSeq" id="WP_345028014.1">
    <property type="nucleotide sequence ID" value="NZ_BAABEY010000018.1"/>
</dbReference>
<feature type="transmembrane region" description="Helical" evidence="6">
    <location>
        <begin position="49"/>
        <end position="68"/>
    </location>
</feature>
<comment type="subcellular location">
    <subcellularLocation>
        <location evidence="1">Cell membrane</location>
        <topology evidence="1">Multi-pass membrane protein</topology>
    </subcellularLocation>
</comment>
<keyword evidence="4 6" id="KW-1133">Transmembrane helix</keyword>
<feature type="transmembrane region" description="Helical" evidence="6">
    <location>
        <begin position="157"/>
        <end position="175"/>
    </location>
</feature>
<feature type="transmembrane region" description="Helical" evidence="6">
    <location>
        <begin position="12"/>
        <end position="29"/>
    </location>
</feature>
<keyword evidence="5 6" id="KW-0472">Membrane</keyword>
<evidence type="ECO:0000313" key="7">
    <source>
        <dbReference type="EMBL" id="GAA4437639.1"/>
    </source>
</evidence>
<feature type="transmembrane region" description="Helical" evidence="6">
    <location>
        <begin position="121"/>
        <end position="137"/>
    </location>
</feature>
<evidence type="ECO:0000256" key="4">
    <source>
        <dbReference type="ARBA" id="ARBA00022989"/>
    </source>
</evidence>
<keyword evidence="3 6" id="KW-0812">Transmembrane</keyword>
<feature type="transmembrane region" description="Helical" evidence="6">
    <location>
        <begin position="253"/>
        <end position="272"/>
    </location>
</feature>
<feature type="transmembrane region" description="Helical" evidence="6">
    <location>
        <begin position="371"/>
        <end position="390"/>
    </location>
</feature>
<protein>
    <submittedName>
        <fullName evidence="7">Flippase</fullName>
    </submittedName>
</protein>
<evidence type="ECO:0000256" key="2">
    <source>
        <dbReference type="ARBA" id="ARBA00022475"/>
    </source>
</evidence>
<reference evidence="8" key="1">
    <citation type="journal article" date="2019" name="Int. J. Syst. Evol. Microbiol.">
        <title>The Global Catalogue of Microorganisms (GCM) 10K type strain sequencing project: providing services to taxonomists for standard genome sequencing and annotation.</title>
        <authorList>
            <consortium name="The Broad Institute Genomics Platform"/>
            <consortium name="The Broad Institute Genome Sequencing Center for Infectious Disease"/>
            <person name="Wu L."/>
            <person name="Ma J."/>
        </authorList>
    </citation>
    <scope>NUCLEOTIDE SEQUENCE [LARGE SCALE GENOMIC DNA]</scope>
    <source>
        <strain evidence="8">JCM 31920</strain>
    </source>
</reference>
<sequence length="508" mass="57374">MGIIVRQSLKASLGFYIGALVGIINQMFISTHFLSVEQLAISRLLVENAILFATFSHLGAPFIADKFFGQFRNDEEQHHGLLFFLLGLPLIGGGLFTLLYWAFTPAIKSYFSSQSPLLVQYHYLVIPFTFLWIYLLVLESYTRNHSRIAIPSFIREVYLRVANVLLVLMFGFGWFSFDVLLYLVIGAYALAVGILIFYIARLGRLYIRWPDRRMFNGKQVRTMLGYGSYTLIGGLGVSIILTLDRSMLAGEKGLVSAGIFIIASYIASIIEIPKKAISQISIPFLSDALRSERREDIQSLTRKSALHQLLVGGFFFLLLWVNIDDIFKLLPKGETYGDGKLVVLLIGLVKLFDIGTGLNTEIILYSRHFRWSTILTITAAVVSLFLNFWLIPSYGFTGAAIAAALSTLGLSGFKLAFVWQHYKISPFTRRTFLTIVIWVISLLLNFLLPEFPAGNYWTILLSILLRSITVGGTFIFLIFLCRVSPEISSITDNWLKQFPPFPRGKKRK</sequence>
<dbReference type="EMBL" id="BAABEY010000018">
    <property type="protein sequence ID" value="GAA4437639.1"/>
    <property type="molecule type" value="Genomic_DNA"/>
</dbReference>
<evidence type="ECO:0000256" key="1">
    <source>
        <dbReference type="ARBA" id="ARBA00004651"/>
    </source>
</evidence>
<comment type="caution">
    <text evidence="7">The sequence shown here is derived from an EMBL/GenBank/DDBJ whole genome shotgun (WGS) entry which is preliminary data.</text>
</comment>
<dbReference type="InterPro" id="IPR050833">
    <property type="entry name" value="Poly_Biosynth_Transport"/>
</dbReference>
<organism evidence="7 8">
    <name type="scientific">Ravibacter arvi</name>
    <dbReference type="NCBI Taxonomy" id="2051041"/>
    <lineage>
        <taxon>Bacteria</taxon>
        <taxon>Pseudomonadati</taxon>
        <taxon>Bacteroidota</taxon>
        <taxon>Cytophagia</taxon>
        <taxon>Cytophagales</taxon>
        <taxon>Spirosomataceae</taxon>
        <taxon>Ravibacter</taxon>
    </lineage>
</organism>
<feature type="transmembrane region" description="Helical" evidence="6">
    <location>
        <begin position="304"/>
        <end position="321"/>
    </location>
</feature>
<feature type="transmembrane region" description="Helical" evidence="6">
    <location>
        <begin position="223"/>
        <end position="241"/>
    </location>
</feature>